<protein>
    <submittedName>
        <fullName evidence="6">Iron complex transport system ATP-binding protein</fullName>
    </submittedName>
</protein>
<dbReference type="Gene3D" id="3.40.50.300">
    <property type="entry name" value="P-loop containing nucleotide triphosphate hydrolases"/>
    <property type="match status" value="1"/>
</dbReference>
<evidence type="ECO:0000259" key="5">
    <source>
        <dbReference type="PROSITE" id="PS50893"/>
    </source>
</evidence>
<dbReference type="OrthoDB" id="9799337at2"/>
<evidence type="ECO:0000256" key="3">
    <source>
        <dbReference type="ARBA" id="ARBA00022840"/>
    </source>
</evidence>
<dbReference type="InterPro" id="IPR003593">
    <property type="entry name" value="AAA+_ATPase"/>
</dbReference>
<dbReference type="InterPro" id="IPR017871">
    <property type="entry name" value="ABC_transporter-like_CS"/>
</dbReference>
<dbReference type="SUPFAM" id="SSF52540">
    <property type="entry name" value="P-loop containing nucleoside triphosphate hydrolases"/>
    <property type="match status" value="1"/>
</dbReference>
<dbReference type="AlphaFoldDB" id="A0A1T4MRB2"/>
<gene>
    <name evidence="6" type="ORF">SAMN02745973_01419</name>
</gene>
<dbReference type="FunFam" id="3.40.50.300:FF:000134">
    <property type="entry name" value="Iron-enterobactin ABC transporter ATP-binding protein"/>
    <property type="match status" value="1"/>
</dbReference>
<evidence type="ECO:0000313" key="7">
    <source>
        <dbReference type="Proteomes" id="UP000196365"/>
    </source>
</evidence>
<dbReference type="PROSITE" id="PS50893">
    <property type="entry name" value="ABC_TRANSPORTER_2"/>
    <property type="match status" value="1"/>
</dbReference>
<keyword evidence="2" id="KW-0547">Nucleotide-binding</keyword>
<keyword evidence="7" id="KW-1185">Reference proteome</keyword>
<dbReference type="InterPro" id="IPR003439">
    <property type="entry name" value="ABC_transporter-like_ATP-bd"/>
</dbReference>
<reference evidence="6 7" key="1">
    <citation type="submission" date="2017-02" db="EMBL/GenBank/DDBJ databases">
        <authorList>
            <person name="Peterson S.W."/>
        </authorList>
    </citation>
    <scope>NUCLEOTIDE SEQUENCE [LARGE SCALE GENOMIC DNA]</scope>
    <source>
        <strain evidence="6 7">DSM 15102</strain>
    </source>
</reference>
<proteinExistence type="predicted"/>
<dbReference type="GO" id="GO:0005524">
    <property type="term" value="F:ATP binding"/>
    <property type="evidence" value="ECO:0007669"/>
    <property type="project" value="UniProtKB-KW"/>
</dbReference>
<dbReference type="PANTHER" id="PTHR42794:SF1">
    <property type="entry name" value="HEMIN IMPORT ATP-BINDING PROTEIN HMUV"/>
    <property type="match status" value="1"/>
</dbReference>
<dbReference type="PANTHER" id="PTHR42794">
    <property type="entry name" value="HEMIN IMPORT ATP-BINDING PROTEIN HMUV"/>
    <property type="match status" value="1"/>
</dbReference>
<accession>A0A1T4MRB2</accession>
<keyword evidence="1" id="KW-0813">Transport</keyword>
<dbReference type="CDD" id="cd03214">
    <property type="entry name" value="ABC_Iron-Siderophores_B12_Hemin"/>
    <property type="match status" value="1"/>
</dbReference>
<dbReference type="Proteomes" id="UP000196365">
    <property type="component" value="Unassembled WGS sequence"/>
</dbReference>
<evidence type="ECO:0000256" key="2">
    <source>
        <dbReference type="ARBA" id="ARBA00022741"/>
    </source>
</evidence>
<dbReference type="SMART" id="SM00382">
    <property type="entry name" value="AAA"/>
    <property type="match status" value="1"/>
</dbReference>
<evidence type="ECO:0000313" key="6">
    <source>
        <dbReference type="EMBL" id="SJZ69599.1"/>
    </source>
</evidence>
<dbReference type="PROSITE" id="PS00211">
    <property type="entry name" value="ABC_TRANSPORTER_1"/>
    <property type="match status" value="1"/>
</dbReference>
<organism evidence="6 7">
    <name type="scientific">Garciella nitratireducens DSM 15102</name>
    <dbReference type="NCBI Taxonomy" id="1121911"/>
    <lineage>
        <taxon>Bacteria</taxon>
        <taxon>Bacillati</taxon>
        <taxon>Bacillota</taxon>
        <taxon>Clostridia</taxon>
        <taxon>Eubacteriales</taxon>
        <taxon>Eubacteriaceae</taxon>
        <taxon>Garciella</taxon>
    </lineage>
</organism>
<keyword evidence="4" id="KW-1278">Translocase</keyword>
<feature type="domain" description="ABC transporter" evidence="5">
    <location>
        <begin position="6"/>
        <end position="242"/>
    </location>
</feature>
<dbReference type="Pfam" id="PF00005">
    <property type="entry name" value="ABC_tran"/>
    <property type="match status" value="1"/>
</dbReference>
<dbReference type="RefSeq" id="WP_087678850.1">
    <property type="nucleotide sequence ID" value="NZ_FUWV01000008.1"/>
</dbReference>
<evidence type="ECO:0000256" key="4">
    <source>
        <dbReference type="ARBA" id="ARBA00022967"/>
    </source>
</evidence>
<dbReference type="GO" id="GO:0016887">
    <property type="term" value="F:ATP hydrolysis activity"/>
    <property type="evidence" value="ECO:0007669"/>
    <property type="project" value="InterPro"/>
</dbReference>
<keyword evidence="3 6" id="KW-0067">ATP-binding</keyword>
<evidence type="ECO:0000256" key="1">
    <source>
        <dbReference type="ARBA" id="ARBA00022448"/>
    </source>
</evidence>
<sequence>MKKEILKIQDLVVAYGDKKIIDGLNLSIYQGEFVGIIGPNGTGKSTLVRAITNILDYQDGSIWIKGSLNKKLSKRQLAKLVAVVPQEFHIEYAFTNYDIVMMGRNPHIDRKHRLGQRDHKIVKEAMIMTNTWKFRDNFFHELSGGERQRVIIARAIAQQPSIILLDEPTSHLDIHHQLEVMELISRLKRKRGLTVVAVLHDINMAARFSDRLILLSQGKAIAQGSPEEVIQEENLSKVYHMEMMVRDNRILGKKEVIPLRVLKQKVEINDKKIHVICGGATGGKILEQLKSLGLQVSAGVINQGDSDWEICKSLNIPCIEAPPFSHFTSKEAQKNAIFIEKSDFILVTDVPYGRGNLINLELLKEIKKPIYFLKAQGKIDYTQGKATEILEQLQNKKNFHWISSYEEFLKKIIEK</sequence>
<name>A0A1T4MRB2_9FIRM</name>
<dbReference type="EMBL" id="FUWV01000008">
    <property type="protein sequence ID" value="SJZ69599.1"/>
    <property type="molecule type" value="Genomic_DNA"/>
</dbReference>
<dbReference type="InterPro" id="IPR027417">
    <property type="entry name" value="P-loop_NTPase"/>
</dbReference>